<dbReference type="InterPro" id="IPR003313">
    <property type="entry name" value="AraC-bd"/>
</dbReference>
<dbReference type="Proteomes" id="UP000184245">
    <property type="component" value="Unassembled WGS sequence"/>
</dbReference>
<reference evidence="5 6" key="1">
    <citation type="submission" date="2016-11" db="EMBL/GenBank/DDBJ databases">
        <authorList>
            <person name="Jaros S."/>
            <person name="Januszkiewicz K."/>
            <person name="Wedrychowicz H."/>
        </authorList>
    </citation>
    <scope>NUCLEOTIDE SEQUENCE [LARGE SCALE GENOMIC DNA]</scope>
    <source>
        <strain evidence="5 6">DSM 17459</strain>
    </source>
</reference>
<keyword evidence="6" id="KW-1185">Reference proteome</keyword>
<dbReference type="RefSeq" id="WP_072848057.1">
    <property type="nucleotide sequence ID" value="NZ_FQVI01000001.1"/>
</dbReference>
<dbReference type="InterPro" id="IPR014710">
    <property type="entry name" value="RmlC-like_jellyroll"/>
</dbReference>
<dbReference type="Pfam" id="PF12833">
    <property type="entry name" value="HTH_18"/>
    <property type="match status" value="1"/>
</dbReference>
<keyword evidence="2 5" id="KW-0238">DNA-binding</keyword>
<dbReference type="Gene3D" id="2.60.120.10">
    <property type="entry name" value="Jelly Rolls"/>
    <property type="match status" value="1"/>
</dbReference>
<keyword evidence="3" id="KW-0804">Transcription</keyword>
<evidence type="ECO:0000256" key="1">
    <source>
        <dbReference type="ARBA" id="ARBA00023015"/>
    </source>
</evidence>
<name>A0A1M4SA89_9CLOT</name>
<organism evidence="5 6">
    <name type="scientific">Lactonifactor longoviformis DSM 17459</name>
    <dbReference type="NCBI Taxonomy" id="1122155"/>
    <lineage>
        <taxon>Bacteria</taxon>
        <taxon>Bacillati</taxon>
        <taxon>Bacillota</taxon>
        <taxon>Clostridia</taxon>
        <taxon>Eubacteriales</taxon>
        <taxon>Clostridiaceae</taxon>
        <taxon>Lactonifactor</taxon>
    </lineage>
</organism>
<proteinExistence type="predicted"/>
<dbReference type="InterPro" id="IPR018062">
    <property type="entry name" value="HTH_AraC-typ_CS"/>
</dbReference>
<dbReference type="PANTHER" id="PTHR43280:SF28">
    <property type="entry name" value="HTH-TYPE TRANSCRIPTIONAL ACTIVATOR RHAS"/>
    <property type="match status" value="1"/>
</dbReference>
<keyword evidence="1" id="KW-0805">Transcription regulation</keyword>
<gene>
    <name evidence="5" type="ORF">SAMN02745158_00003</name>
</gene>
<dbReference type="SUPFAM" id="SSF46689">
    <property type="entry name" value="Homeodomain-like"/>
    <property type="match status" value="2"/>
</dbReference>
<feature type="domain" description="HTH araC/xylS-type" evidence="4">
    <location>
        <begin position="174"/>
        <end position="272"/>
    </location>
</feature>
<dbReference type="InterPro" id="IPR020449">
    <property type="entry name" value="Tscrpt_reg_AraC-type_HTH"/>
</dbReference>
<dbReference type="Gene3D" id="1.10.10.60">
    <property type="entry name" value="Homeodomain-like"/>
    <property type="match status" value="2"/>
</dbReference>
<evidence type="ECO:0000313" key="6">
    <source>
        <dbReference type="Proteomes" id="UP000184245"/>
    </source>
</evidence>
<evidence type="ECO:0000256" key="3">
    <source>
        <dbReference type="ARBA" id="ARBA00023163"/>
    </source>
</evidence>
<dbReference type="OrthoDB" id="183331at2"/>
<dbReference type="PROSITE" id="PS01124">
    <property type="entry name" value="HTH_ARAC_FAMILY_2"/>
    <property type="match status" value="1"/>
</dbReference>
<dbReference type="PROSITE" id="PS00041">
    <property type="entry name" value="HTH_ARAC_FAMILY_1"/>
    <property type="match status" value="1"/>
</dbReference>
<dbReference type="SUPFAM" id="SSF51215">
    <property type="entry name" value="Regulatory protein AraC"/>
    <property type="match status" value="1"/>
</dbReference>
<dbReference type="InterPro" id="IPR037923">
    <property type="entry name" value="HTH-like"/>
</dbReference>
<dbReference type="AlphaFoldDB" id="A0A1M4SA89"/>
<dbReference type="PRINTS" id="PR00032">
    <property type="entry name" value="HTHARAC"/>
</dbReference>
<dbReference type="EMBL" id="FQVI01000001">
    <property type="protein sequence ID" value="SHE29099.1"/>
    <property type="molecule type" value="Genomic_DNA"/>
</dbReference>
<sequence>MAHVQYSMAEVYNRQPLERLLYISSSSYGKDWISLLHTHSFAELFYVVEGSGYFCTESHQFPICKDTLIIINPNVKHTEKSSTDKPLVYIALGIENLRFQFFSDTLDCHIYDFQNHRSSILPLLQTMLDEVKHKKSSYEQICQHYFMIFLLRTQRITGDSFSLAAPKDIPAECEFVKEYIDTHYQDSLTLDSLAELSHLNKFYLSHMFSKAYETSPINYLLERRILNSKELLKNSDYSITQIAHMTGFSSSNYFSQSFKKYAGVTPNLYRKKHRNGKTMLQES</sequence>
<dbReference type="SMART" id="SM00342">
    <property type="entry name" value="HTH_ARAC"/>
    <property type="match status" value="1"/>
</dbReference>
<dbReference type="InterPro" id="IPR018060">
    <property type="entry name" value="HTH_AraC"/>
</dbReference>
<dbReference type="GO" id="GO:0043565">
    <property type="term" value="F:sequence-specific DNA binding"/>
    <property type="evidence" value="ECO:0007669"/>
    <property type="project" value="InterPro"/>
</dbReference>
<protein>
    <submittedName>
        <fullName evidence="5">AraC-type DNA-binding protein</fullName>
    </submittedName>
</protein>
<evidence type="ECO:0000259" key="4">
    <source>
        <dbReference type="PROSITE" id="PS01124"/>
    </source>
</evidence>
<evidence type="ECO:0000256" key="2">
    <source>
        <dbReference type="ARBA" id="ARBA00023125"/>
    </source>
</evidence>
<dbReference type="GO" id="GO:0003700">
    <property type="term" value="F:DNA-binding transcription factor activity"/>
    <property type="evidence" value="ECO:0007669"/>
    <property type="project" value="InterPro"/>
</dbReference>
<dbReference type="InterPro" id="IPR009057">
    <property type="entry name" value="Homeodomain-like_sf"/>
</dbReference>
<dbReference type="PANTHER" id="PTHR43280">
    <property type="entry name" value="ARAC-FAMILY TRANSCRIPTIONAL REGULATOR"/>
    <property type="match status" value="1"/>
</dbReference>
<accession>A0A1M4SA89</accession>
<dbReference type="Pfam" id="PF02311">
    <property type="entry name" value="AraC_binding"/>
    <property type="match status" value="1"/>
</dbReference>
<evidence type="ECO:0000313" key="5">
    <source>
        <dbReference type="EMBL" id="SHE29099.1"/>
    </source>
</evidence>
<dbReference type="STRING" id="1122155.SAMN02745158_00003"/>